<dbReference type="SUPFAM" id="SSF55073">
    <property type="entry name" value="Nucleotide cyclase"/>
    <property type="match status" value="1"/>
</dbReference>
<dbReference type="InterPro" id="IPR050469">
    <property type="entry name" value="Diguanylate_Cyclase"/>
</dbReference>
<dbReference type="PANTHER" id="PTHR45138">
    <property type="entry name" value="REGULATORY COMPONENTS OF SENSORY TRANSDUCTION SYSTEM"/>
    <property type="match status" value="1"/>
</dbReference>
<dbReference type="AlphaFoldDB" id="A0A1H2SQQ6"/>
<dbReference type="InterPro" id="IPR000160">
    <property type="entry name" value="GGDEF_dom"/>
</dbReference>
<gene>
    <name evidence="2" type="ORF">Heshes_01810</name>
    <name evidence="3" type="ORF">SAMN04489725_104182</name>
</gene>
<dbReference type="CDD" id="cd01949">
    <property type="entry name" value="GGDEF"/>
    <property type="match status" value="1"/>
</dbReference>
<dbReference type="PANTHER" id="PTHR45138:SF9">
    <property type="entry name" value="DIGUANYLATE CYCLASE DGCM-RELATED"/>
    <property type="match status" value="1"/>
</dbReference>
<reference evidence="3" key="1">
    <citation type="submission" date="2016-10" db="EMBL/GenBank/DDBJ databases">
        <authorList>
            <person name="de Groot N.N."/>
        </authorList>
    </citation>
    <scope>NUCLEOTIDE SEQUENCE [LARGE SCALE GENOMIC DNA]</scope>
    <source>
        <strain evidence="3">DSM 12489</strain>
    </source>
</reference>
<evidence type="ECO:0000313" key="4">
    <source>
        <dbReference type="Proteomes" id="UP000182589"/>
    </source>
</evidence>
<dbReference type="Proteomes" id="UP001157137">
    <property type="component" value="Unassembled WGS sequence"/>
</dbReference>
<dbReference type="Proteomes" id="UP000182589">
    <property type="component" value="Unassembled WGS sequence"/>
</dbReference>
<keyword evidence="4" id="KW-1185">Reference proteome</keyword>
<dbReference type="EMBL" id="BSRA01000001">
    <property type="protein sequence ID" value="GLV12497.1"/>
    <property type="molecule type" value="Genomic_DNA"/>
</dbReference>
<evidence type="ECO:0000313" key="3">
    <source>
        <dbReference type="EMBL" id="SDW33795.1"/>
    </source>
</evidence>
<dbReference type="Pfam" id="PF00990">
    <property type="entry name" value="GGDEF"/>
    <property type="match status" value="1"/>
</dbReference>
<dbReference type="InterPro" id="IPR043128">
    <property type="entry name" value="Rev_trsase/Diguanyl_cyclase"/>
</dbReference>
<dbReference type="GO" id="GO:1902201">
    <property type="term" value="P:negative regulation of bacterial-type flagellum-dependent cell motility"/>
    <property type="evidence" value="ECO:0007669"/>
    <property type="project" value="TreeGrafter"/>
</dbReference>
<reference evidence="4" key="2">
    <citation type="submission" date="2016-10" db="EMBL/GenBank/DDBJ databases">
        <authorList>
            <person name="Varghese N."/>
        </authorList>
    </citation>
    <scope>NUCLEOTIDE SEQUENCE [LARGE SCALE GENOMIC DNA]</scope>
    <source>
        <strain evidence="4">DSM 12489</strain>
    </source>
</reference>
<dbReference type="STRING" id="89784.SAMN04489725_104182"/>
<feature type="domain" description="GGDEF" evidence="1">
    <location>
        <begin position="211"/>
        <end position="334"/>
    </location>
</feature>
<accession>A0A1H2SQQ6</accession>
<dbReference type="GO" id="GO:0052621">
    <property type="term" value="F:diguanylate cyclase activity"/>
    <property type="evidence" value="ECO:0007669"/>
    <property type="project" value="TreeGrafter"/>
</dbReference>
<dbReference type="PROSITE" id="PS50887">
    <property type="entry name" value="GGDEF"/>
    <property type="match status" value="1"/>
</dbReference>
<dbReference type="SMART" id="SM00267">
    <property type="entry name" value="GGDEF"/>
    <property type="match status" value="1"/>
</dbReference>
<dbReference type="GO" id="GO:0043709">
    <property type="term" value="P:cell adhesion involved in single-species biofilm formation"/>
    <property type="evidence" value="ECO:0007669"/>
    <property type="project" value="TreeGrafter"/>
</dbReference>
<organism evidence="3 4">
    <name type="scientific">Alicyclobacillus hesperidum</name>
    <dbReference type="NCBI Taxonomy" id="89784"/>
    <lineage>
        <taxon>Bacteria</taxon>
        <taxon>Bacillati</taxon>
        <taxon>Bacillota</taxon>
        <taxon>Bacilli</taxon>
        <taxon>Bacillales</taxon>
        <taxon>Alicyclobacillaceae</taxon>
        <taxon>Alicyclobacillus</taxon>
    </lineage>
</organism>
<dbReference type="NCBIfam" id="TIGR00254">
    <property type="entry name" value="GGDEF"/>
    <property type="match status" value="1"/>
</dbReference>
<protein>
    <submittedName>
        <fullName evidence="3">Diguanylate cyclase (GGDEF) domain-containing protein</fullName>
    </submittedName>
</protein>
<proteinExistence type="predicted"/>
<dbReference type="Gene3D" id="3.30.70.270">
    <property type="match status" value="1"/>
</dbReference>
<sequence>MEANLLRRLYAHTREWGRAQRGIELLELAGEALREFGQIDTGCFIYRKRGIETDFVPQPPAAFAPWGAFADDGQFVSGLQSLFETSLTLDVPTDRWLLAEDIPNPSLAELVHGYGLLEFGVWPIYSREEVRGALLVARTRAATRVTAEMSNALVDACAAQVSLALDMIMALRIAEHASQRDLLTGAWNRRGMESRVARLVNHHRSRLHDKEHLILGLVDVDNFKEINDTYGHPTGDRVLRNIVRAISTCVEDGGLIGRLGGDEFIIFCQSKVHWHDFMLQIQNVVGNRANGLYAVSVGGAEWGVDGTTFEACYAKADERLYANKRARKEAAVHR</sequence>
<name>A0A1H2SQQ6_9BACL</name>
<dbReference type="GO" id="GO:0005886">
    <property type="term" value="C:plasma membrane"/>
    <property type="evidence" value="ECO:0007669"/>
    <property type="project" value="TreeGrafter"/>
</dbReference>
<dbReference type="EMBL" id="FNOJ01000004">
    <property type="protein sequence ID" value="SDW33795.1"/>
    <property type="molecule type" value="Genomic_DNA"/>
</dbReference>
<evidence type="ECO:0000313" key="2">
    <source>
        <dbReference type="EMBL" id="GLV12497.1"/>
    </source>
</evidence>
<dbReference type="InterPro" id="IPR029787">
    <property type="entry name" value="Nucleotide_cyclase"/>
</dbReference>
<evidence type="ECO:0000259" key="1">
    <source>
        <dbReference type="PROSITE" id="PS50887"/>
    </source>
</evidence>
<reference evidence="2" key="3">
    <citation type="submission" date="2023-02" db="EMBL/GenBank/DDBJ databases">
        <title>Proposal of a novel subspecies: Alicyclobacillus hesperidum subspecies aegle.</title>
        <authorList>
            <person name="Goto K."/>
            <person name="Fujii T."/>
            <person name="Yasui K."/>
            <person name="Mochida K."/>
            <person name="Kato-Tanaka Y."/>
            <person name="Morohoshi S."/>
            <person name="An S.Y."/>
            <person name="Kasai H."/>
            <person name="Yokota A."/>
        </authorList>
    </citation>
    <scope>NUCLEOTIDE SEQUENCE</scope>
    <source>
        <strain evidence="2">DSM 12766</strain>
    </source>
</reference>